<keyword evidence="3" id="KW-1185">Reference proteome</keyword>
<keyword evidence="2" id="KW-0456">Lyase</keyword>
<reference evidence="2 3" key="1">
    <citation type="submission" date="2023-07" db="EMBL/GenBank/DDBJ databases">
        <title>Sequencing the genomes of 1000 actinobacteria strains.</title>
        <authorList>
            <person name="Klenk H.-P."/>
        </authorList>
    </citation>
    <scope>NUCLEOTIDE SEQUENCE [LARGE SCALE GENOMIC DNA]</scope>
    <source>
        <strain evidence="2 3">DSM 43749</strain>
    </source>
</reference>
<comment type="caution">
    <text evidence="2">The sequence shown here is derived from an EMBL/GenBank/DDBJ whole genome shotgun (WGS) entry which is preliminary data.</text>
</comment>
<accession>A0ABU1PVH8</accession>
<name>A0ABU1PVH8_9PSEU</name>
<organism evidence="2 3">
    <name type="scientific">Saccharothrix longispora</name>
    <dbReference type="NCBI Taxonomy" id="33920"/>
    <lineage>
        <taxon>Bacteria</taxon>
        <taxon>Bacillati</taxon>
        <taxon>Actinomycetota</taxon>
        <taxon>Actinomycetes</taxon>
        <taxon>Pseudonocardiales</taxon>
        <taxon>Pseudonocardiaceae</taxon>
        <taxon>Saccharothrix</taxon>
    </lineage>
</organism>
<dbReference type="Pfam" id="PF03559">
    <property type="entry name" value="Hexose_dehydrat"/>
    <property type="match status" value="2"/>
</dbReference>
<evidence type="ECO:0000259" key="1">
    <source>
        <dbReference type="Pfam" id="PF03559"/>
    </source>
</evidence>
<dbReference type="InterPro" id="IPR038153">
    <property type="entry name" value="EvaA-like_sf"/>
</dbReference>
<sequence length="500" mass="54768">MTAHGTGPSAGVDTGRRLLRSARRADSPLTPNADVDAWLERQRTECAAVVRRVPFAELRGWHFAEDTGNLGHDSGKFFTVEAVKVTADTDTWVQPIIVQPEIGVLGLLVKEFDGVLHFLMQAKFEPGNVTVVQLSPTVQATRSNYTGVHRGASIPHLEHFLRDRSSGVLVDVLQSEQNAWFLHKRNRNMVVETTAPVEHDDRFRWLTLGQIRRLLHRDDVVNMDARTVLSCLPVAEIAAAAADPDPDGDGDGDGFDTDDFGAAVLESFREHDPRGAAEVLSWVTDQRARREFLQARIPLNRGANHGWRRGPDRIEHDSGRFFTVVGVDVSTGSREVTSWCQPLIAPVGSGLLALLVRRTRGSLDVLVQARLDAGSLNGVELAASVHCTPDNYRGLPPEQIPPFLDAVLAADPAAIRYDVMQSEEGGRFLDASNRYVVVEVGDDFPTALPGSYRWLPLGQLCALLVHSNYLTVELRSLIACVQTLPHLAPAFPPTPAGGPR</sequence>
<dbReference type="EMBL" id="JAVDSG010000001">
    <property type="protein sequence ID" value="MDR6594657.1"/>
    <property type="molecule type" value="Genomic_DNA"/>
</dbReference>
<dbReference type="EC" id="4.2.1.159" evidence="2"/>
<evidence type="ECO:0000313" key="3">
    <source>
        <dbReference type="Proteomes" id="UP001268819"/>
    </source>
</evidence>
<dbReference type="GO" id="GO:0016829">
    <property type="term" value="F:lyase activity"/>
    <property type="evidence" value="ECO:0007669"/>
    <property type="project" value="UniProtKB-KW"/>
</dbReference>
<feature type="domain" description="dTDP-4-dehydro-6-deoxy-alpha-D-glucopyranose 2,3-dehydratase" evidence="1">
    <location>
        <begin position="277"/>
        <end position="481"/>
    </location>
</feature>
<protein>
    <submittedName>
        <fullName evidence="2">Oxidase EvaA</fullName>
        <ecNumber evidence="2">4.2.1.159</ecNumber>
    </submittedName>
</protein>
<dbReference type="Proteomes" id="UP001268819">
    <property type="component" value="Unassembled WGS sequence"/>
</dbReference>
<evidence type="ECO:0000313" key="2">
    <source>
        <dbReference type="EMBL" id="MDR6594657.1"/>
    </source>
</evidence>
<gene>
    <name evidence="2" type="ORF">J2S66_003041</name>
</gene>
<feature type="domain" description="dTDP-4-dehydro-6-deoxy-alpha-D-glucopyranose 2,3-dehydratase" evidence="1">
    <location>
        <begin position="33"/>
        <end position="232"/>
    </location>
</feature>
<dbReference type="RefSeq" id="WP_310307681.1">
    <property type="nucleotide sequence ID" value="NZ_BAAAXB010000001.1"/>
</dbReference>
<proteinExistence type="predicted"/>
<dbReference type="InterPro" id="IPR005212">
    <property type="entry name" value="EvaA-like"/>
</dbReference>
<dbReference type="Gene3D" id="3.90.79.40">
    <property type="entry name" value="EvaA sugar 2,3-dehydratase subunit"/>
    <property type="match status" value="2"/>
</dbReference>